<accession>A0A1H4YE12</accession>
<sequence>MDMSVKLNLSYPAAKPVTPVTDKPVEKPREVVPAVVETASQDSKKDARAEQEKLKMAVQEIEKFVQSVKRNLEFSIDEPSGQVVVKVIASDSGEVVRQIPNEEVLRLANSLNDASSLLFSAKV</sequence>
<keyword evidence="1" id="KW-0966">Cell projection</keyword>
<dbReference type="EMBL" id="FNTJ01000002">
    <property type="protein sequence ID" value="SED16222.1"/>
    <property type="molecule type" value="Genomic_DNA"/>
</dbReference>
<gene>
    <name evidence="1" type="ORF">SAMN05216178_6499</name>
</gene>
<proteinExistence type="predicted"/>
<reference evidence="2" key="1">
    <citation type="submission" date="2016-10" db="EMBL/GenBank/DDBJ databases">
        <authorList>
            <person name="Varghese N."/>
            <person name="Submissions S."/>
        </authorList>
    </citation>
    <scope>NUCLEOTIDE SEQUENCE [LARGE SCALE GENOMIC DNA]</scope>
    <source>
        <strain evidence="2">DSM 9751</strain>
    </source>
</reference>
<keyword evidence="1" id="KW-0969">Cilium</keyword>
<keyword evidence="1" id="KW-0282">Flagellum</keyword>
<evidence type="ECO:0000313" key="1">
    <source>
        <dbReference type="EMBL" id="SED16222.1"/>
    </source>
</evidence>
<dbReference type="PANTHER" id="PTHR37166:SF1">
    <property type="entry name" value="PROTEIN FLAG"/>
    <property type="match status" value="1"/>
</dbReference>
<dbReference type="Gene3D" id="3.30.160.170">
    <property type="entry name" value="FlaG-like"/>
    <property type="match status" value="1"/>
</dbReference>
<dbReference type="Proteomes" id="UP000198982">
    <property type="component" value="Unassembled WGS sequence"/>
</dbReference>
<dbReference type="Pfam" id="PF03646">
    <property type="entry name" value="FlaG"/>
    <property type="match status" value="1"/>
</dbReference>
<dbReference type="AlphaFoldDB" id="A0A1H4YE12"/>
<dbReference type="InterPro" id="IPR035924">
    <property type="entry name" value="FlaG-like_sf"/>
</dbReference>
<dbReference type="InterPro" id="IPR005186">
    <property type="entry name" value="FlaG"/>
</dbReference>
<dbReference type="PANTHER" id="PTHR37166">
    <property type="entry name" value="PROTEIN FLAG"/>
    <property type="match status" value="1"/>
</dbReference>
<protein>
    <submittedName>
        <fullName evidence="1">Flagellar protein FlaG</fullName>
    </submittedName>
</protein>
<keyword evidence="2" id="KW-1185">Reference proteome</keyword>
<evidence type="ECO:0000313" key="2">
    <source>
        <dbReference type="Proteomes" id="UP000198982"/>
    </source>
</evidence>
<dbReference type="SUPFAM" id="SSF160214">
    <property type="entry name" value="FlaG-like"/>
    <property type="match status" value="1"/>
</dbReference>
<dbReference type="RefSeq" id="WP_092320519.1">
    <property type="nucleotide sequence ID" value="NZ_FNTJ01000002.1"/>
</dbReference>
<organism evidence="1 2">
    <name type="scientific">Pseudomonas saponiphila</name>
    <dbReference type="NCBI Taxonomy" id="556534"/>
    <lineage>
        <taxon>Bacteria</taxon>
        <taxon>Pseudomonadati</taxon>
        <taxon>Pseudomonadota</taxon>
        <taxon>Gammaproteobacteria</taxon>
        <taxon>Pseudomonadales</taxon>
        <taxon>Pseudomonadaceae</taxon>
        <taxon>Pseudomonas</taxon>
    </lineage>
</organism>
<name>A0A1H4YE12_9PSED</name>